<feature type="domain" description="ABC transmembrane type-1" evidence="8">
    <location>
        <begin position="64"/>
        <end position="197"/>
    </location>
</feature>
<keyword evidence="6 7" id="KW-0472">Membrane</keyword>
<reference evidence="9" key="1">
    <citation type="journal article" date="2015" name="Nature">
        <title>Complex archaea that bridge the gap between prokaryotes and eukaryotes.</title>
        <authorList>
            <person name="Spang A."/>
            <person name="Saw J.H."/>
            <person name="Jorgensen S.L."/>
            <person name="Zaremba-Niedzwiedzka K."/>
            <person name="Martijn J."/>
            <person name="Lind A.E."/>
            <person name="van Eijk R."/>
            <person name="Schleper C."/>
            <person name="Guy L."/>
            <person name="Ettema T.J."/>
        </authorList>
    </citation>
    <scope>NUCLEOTIDE SEQUENCE</scope>
</reference>
<comment type="subcellular location">
    <subcellularLocation>
        <location evidence="1">Cell membrane</location>
        <topology evidence="1">Multi-pass membrane protein</topology>
    </subcellularLocation>
</comment>
<dbReference type="AlphaFoldDB" id="A0A0F9G6R5"/>
<dbReference type="CDD" id="cd06261">
    <property type="entry name" value="TM_PBP2"/>
    <property type="match status" value="1"/>
</dbReference>
<evidence type="ECO:0000256" key="2">
    <source>
        <dbReference type="ARBA" id="ARBA00022448"/>
    </source>
</evidence>
<organism evidence="9">
    <name type="scientific">marine sediment metagenome</name>
    <dbReference type="NCBI Taxonomy" id="412755"/>
    <lineage>
        <taxon>unclassified sequences</taxon>
        <taxon>metagenomes</taxon>
        <taxon>ecological metagenomes</taxon>
    </lineage>
</organism>
<feature type="transmembrane region" description="Helical" evidence="7">
    <location>
        <begin position="68"/>
        <end position="91"/>
    </location>
</feature>
<evidence type="ECO:0000313" key="9">
    <source>
        <dbReference type="EMBL" id="KKL58927.1"/>
    </source>
</evidence>
<evidence type="ECO:0000256" key="3">
    <source>
        <dbReference type="ARBA" id="ARBA00022475"/>
    </source>
</evidence>
<comment type="caution">
    <text evidence="9">The sequence shown here is derived from an EMBL/GenBank/DDBJ whole genome shotgun (WGS) entry which is preliminary data.</text>
</comment>
<accession>A0A0F9G6R5</accession>
<feature type="transmembrane region" description="Helical" evidence="7">
    <location>
        <begin position="103"/>
        <end position="124"/>
    </location>
</feature>
<evidence type="ECO:0000256" key="1">
    <source>
        <dbReference type="ARBA" id="ARBA00004651"/>
    </source>
</evidence>
<dbReference type="PANTHER" id="PTHR30151">
    <property type="entry name" value="ALKANE SULFONATE ABC TRANSPORTER-RELATED, MEMBRANE SUBUNIT"/>
    <property type="match status" value="1"/>
</dbReference>
<evidence type="ECO:0000256" key="6">
    <source>
        <dbReference type="ARBA" id="ARBA00023136"/>
    </source>
</evidence>
<dbReference type="GO" id="GO:0005886">
    <property type="term" value="C:plasma membrane"/>
    <property type="evidence" value="ECO:0007669"/>
    <property type="project" value="UniProtKB-SubCell"/>
</dbReference>
<feature type="transmembrane region" description="Helical" evidence="7">
    <location>
        <begin position="12"/>
        <end position="30"/>
    </location>
</feature>
<feature type="transmembrane region" description="Helical" evidence="7">
    <location>
        <begin position="130"/>
        <end position="149"/>
    </location>
</feature>
<evidence type="ECO:0000256" key="7">
    <source>
        <dbReference type="SAM" id="Phobius"/>
    </source>
</evidence>
<dbReference type="InterPro" id="IPR035906">
    <property type="entry name" value="MetI-like_sf"/>
</dbReference>
<feature type="non-terminal residue" evidence="9">
    <location>
        <position position="197"/>
    </location>
</feature>
<evidence type="ECO:0000259" key="8">
    <source>
        <dbReference type="PROSITE" id="PS50928"/>
    </source>
</evidence>
<keyword evidence="5 7" id="KW-1133">Transmembrane helix</keyword>
<dbReference type="InterPro" id="IPR000515">
    <property type="entry name" value="MetI-like"/>
</dbReference>
<dbReference type="GO" id="GO:0055085">
    <property type="term" value="P:transmembrane transport"/>
    <property type="evidence" value="ECO:0007669"/>
    <property type="project" value="InterPro"/>
</dbReference>
<dbReference type="PANTHER" id="PTHR30151:SF38">
    <property type="entry name" value="ALIPHATIC SULFONATES TRANSPORT PERMEASE PROTEIN SSUC-RELATED"/>
    <property type="match status" value="1"/>
</dbReference>
<evidence type="ECO:0000256" key="5">
    <source>
        <dbReference type="ARBA" id="ARBA00022989"/>
    </source>
</evidence>
<dbReference type="Gene3D" id="1.10.3720.10">
    <property type="entry name" value="MetI-like"/>
    <property type="match status" value="1"/>
</dbReference>
<gene>
    <name evidence="9" type="ORF">LCGC14_2220440</name>
</gene>
<keyword evidence="4 7" id="KW-0812">Transmembrane</keyword>
<sequence>MGNSRYFSKFRNILIASIVPFVLLAIWEWAVSTGVIPNTIIASPSQVVRNFFELLFNGQLLIHSSVSLFRFLIGFALGSFLGLLFGVVVGVSKLGERLIAPTIGLFAPIPPIAWIPLLIIFFGIGEGSKIGLIAIASAVVIYISTVQGIRSVDQKLIEVAKSYNKSTKDLLIKVLLPSAIPNILTGMRVALGLSWIL</sequence>
<dbReference type="SUPFAM" id="SSF161098">
    <property type="entry name" value="MetI-like"/>
    <property type="match status" value="1"/>
</dbReference>
<feature type="transmembrane region" description="Helical" evidence="7">
    <location>
        <begin position="170"/>
        <end position="196"/>
    </location>
</feature>
<evidence type="ECO:0000256" key="4">
    <source>
        <dbReference type="ARBA" id="ARBA00022692"/>
    </source>
</evidence>
<keyword evidence="2" id="KW-0813">Transport</keyword>
<dbReference type="Pfam" id="PF00528">
    <property type="entry name" value="BPD_transp_1"/>
    <property type="match status" value="1"/>
</dbReference>
<dbReference type="EMBL" id="LAZR01029656">
    <property type="protein sequence ID" value="KKL58927.1"/>
    <property type="molecule type" value="Genomic_DNA"/>
</dbReference>
<dbReference type="PROSITE" id="PS50928">
    <property type="entry name" value="ABC_TM1"/>
    <property type="match status" value="1"/>
</dbReference>
<keyword evidence="3" id="KW-1003">Cell membrane</keyword>
<protein>
    <recommendedName>
        <fullName evidence="8">ABC transmembrane type-1 domain-containing protein</fullName>
    </recommendedName>
</protein>
<proteinExistence type="predicted"/>
<name>A0A0F9G6R5_9ZZZZ</name>